<protein>
    <submittedName>
        <fullName evidence="1">Uncharacterized protein</fullName>
    </submittedName>
</protein>
<dbReference type="Proteomes" id="UP001199296">
    <property type="component" value="Unassembled WGS sequence"/>
</dbReference>
<dbReference type="AlphaFoldDB" id="A0AAW4X0P3"/>
<name>A0AAW4X0P3_9FIRM</name>
<evidence type="ECO:0000313" key="1">
    <source>
        <dbReference type="EMBL" id="MCC3145374.1"/>
    </source>
</evidence>
<gene>
    <name evidence="1" type="ORF">LJ207_08565</name>
</gene>
<organism evidence="1 2">
    <name type="scientific">Halanaerobium polyolivorans</name>
    <dbReference type="NCBI Taxonomy" id="2886943"/>
    <lineage>
        <taxon>Bacteria</taxon>
        <taxon>Bacillati</taxon>
        <taxon>Bacillota</taxon>
        <taxon>Clostridia</taxon>
        <taxon>Halanaerobiales</taxon>
        <taxon>Halanaerobiaceae</taxon>
        <taxon>Halanaerobium</taxon>
    </lineage>
</organism>
<accession>A0AAW4X0P3</accession>
<proteinExistence type="predicted"/>
<evidence type="ECO:0000313" key="2">
    <source>
        <dbReference type="Proteomes" id="UP001199296"/>
    </source>
</evidence>
<dbReference type="RefSeq" id="WP_013406157.1">
    <property type="nucleotide sequence ID" value="NZ_JAJFAT010000011.1"/>
</dbReference>
<comment type="caution">
    <text evidence="1">The sequence shown here is derived from an EMBL/GenBank/DDBJ whole genome shotgun (WGS) entry which is preliminary data.</text>
</comment>
<keyword evidence="2" id="KW-1185">Reference proteome</keyword>
<sequence>MPKDVLELINYIDSAINKTNQFDNYSPEMSERVLDNRIITLEGYLRFIERETMPTLEKLINQFEEVNNG</sequence>
<dbReference type="EMBL" id="JAJFAT010000011">
    <property type="protein sequence ID" value="MCC3145374.1"/>
    <property type="molecule type" value="Genomic_DNA"/>
</dbReference>
<reference evidence="1 2" key="1">
    <citation type="submission" date="2021-10" db="EMBL/GenBank/DDBJ databases">
        <authorList>
            <person name="Grouzdev D.S."/>
            <person name="Pantiukh K.S."/>
            <person name="Krutkina M.S."/>
        </authorList>
    </citation>
    <scope>NUCLEOTIDE SEQUENCE [LARGE SCALE GENOMIC DNA]</scope>
    <source>
        <strain evidence="1 2">Z-7514</strain>
    </source>
</reference>